<accession>A0ABR2X351</accession>
<reference evidence="3 4" key="1">
    <citation type="submission" date="2023-04" db="EMBL/GenBank/DDBJ databases">
        <title>Genome of Basidiobolus ranarum AG-B5.</title>
        <authorList>
            <person name="Stajich J.E."/>
            <person name="Carter-House D."/>
            <person name="Gryganskyi A."/>
        </authorList>
    </citation>
    <scope>NUCLEOTIDE SEQUENCE [LARGE SCALE GENOMIC DNA]</scope>
    <source>
        <strain evidence="3 4">AG-B5</strain>
    </source>
</reference>
<keyword evidence="1 2" id="KW-0732">Signal</keyword>
<protein>
    <submittedName>
        <fullName evidence="3">Uncharacterized protein</fullName>
    </submittedName>
</protein>
<feature type="chain" id="PRO_5045241157" evidence="2">
    <location>
        <begin position="25"/>
        <end position="379"/>
    </location>
</feature>
<evidence type="ECO:0000313" key="4">
    <source>
        <dbReference type="Proteomes" id="UP001479436"/>
    </source>
</evidence>
<proteinExistence type="predicted"/>
<dbReference type="Proteomes" id="UP001479436">
    <property type="component" value="Unassembled WGS sequence"/>
</dbReference>
<feature type="signal peptide" evidence="2">
    <location>
        <begin position="1"/>
        <end position="24"/>
    </location>
</feature>
<dbReference type="EMBL" id="JASJQH010000029">
    <property type="protein sequence ID" value="KAK9768197.1"/>
    <property type="molecule type" value="Genomic_DNA"/>
</dbReference>
<name>A0ABR2X351_9FUNG</name>
<evidence type="ECO:0000256" key="1">
    <source>
        <dbReference type="ARBA" id="ARBA00022729"/>
    </source>
</evidence>
<evidence type="ECO:0000313" key="3">
    <source>
        <dbReference type="EMBL" id="KAK9768197.1"/>
    </source>
</evidence>
<gene>
    <name evidence="3" type="ORF">K7432_001333</name>
</gene>
<dbReference type="PANTHER" id="PTHR30006:SF2">
    <property type="entry name" value="ABC TRANSPORTER SUBSTRATE-BINDING PROTEIN"/>
    <property type="match status" value="1"/>
</dbReference>
<comment type="caution">
    <text evidence="3">The sequence shown here is derived from an EMBL/GenBank/DDBJ whole genome shotgun (WGS) entry which is preliminary data.</text>
</comment>
<keyword evidence="4" id="KW-1185">Reference proteome</keyword>
<dbReference type="PANTHER" id="PTHR30006">
    <property type="entry name" value="THIAMINE-BINDING PERIPLASMIC PROTEIN-RELATED"/>
    <property type="match status" value="1"/>
</dbReference>
<sequence length="379" mass="42713">MKLTLSSIVLTAMAALLPRSIVNSLSICREPFRGTCMPPYVMAEETELERLYKDALEEGGLVNVYAGGDLPNGASTIVKAFESRFPGTKLNITVDLSKYHNRLIDKQLAQGGHALEADLAHLQTVQDFPRWKSQGVLMQYKPIGFEYIYDPYKDKEAYYWATHIYYFTNLVSTRIPLTQRPIEAADYLRPELNGGKIIFTYPNDDDAVLYQFMKVIEQNGEGWLKAFLDQRPIAVRGTGTPSFYINNGTCHVTFTSKGSLTPTATDKSVTILPKKTFFQSWAQLGGIFKDAKHPATAKLYISWLTSYNVQKTLMSHTWSQRTDIPPPPGIKPIWMIENTSPLGFQNYMENRTKVAEDMAFIEKHVGPVVGVSPLKLSYN</sequence>
<evidence type="ECO:0000256" key="2">
    <source>
        <dbReference type="SAM" id="SignalP"/>
    </source>
</evidence>
<dbReference type="Gene3D" id="3.40.190.10">
    <property type="entry name" value="Periplasmic binding protein-like II"/>
    <property type="match status" value="2"/>
</dbReference>
<organism evidence="3 4">
    <name type="scientific">Basidiobolus ranarum</name>
    <dbReference type="NCBI Taxonomy" id="34480"/>
    <lineage>
        <taxon>Eukaryota</taxon>
        <taxon>Fungi</taxon>
        <taxon>Fungi incertae sedis</taxon>
        <taxon>Zoopagomycota</taxon>
        <taxon>Entomophthoromycotina</taxon>
        <taxon>Basidiobolomycetes</taxon>
        <taxon>Basidiobolales</taxon>
        <taxon>Basidiobolaceae</taxon>
        <taxon>Basidiobolus</taxon>
    </lineage>
</organism>
<dbReference type="SUPFAM" id="SSF53850">
    <property type="entry name" value="Periplasmic binding protein-like II"/>
    <property type="match status" value="1"/>
</dbReference>